<dbReference type="EMBL" id="RBWS01000019">
    <property type="protein sequence ID" value="RKO69487.1"/>
    <property type="molecule type" value="Genomic_DNA"/>
</dbReference>
<proteinExistence type="predicted"/>
<reference evidence="2 3" key="1">
    <citation type="submission" date="2018-10" db="EMBL/GenBank/DDBJ databases">
        <title>Sphingobacterium sp. M05W1-28.</title>
        <authorList>
            <person name="Cai H."/>
        </authorList>
    </citation>
    <scope>NUCLEOTIDE SEQUENCE [LARGE SCALE GENOMIC DNA]</scope>
    <source>
        <strain evidence="2 3">M05W1-28</strain>
    </source>
</reference>
<protein>
    <submittedName>
        <fullName evidence="2">Uncharacterized protein</fullName>
    </submittedName>
</protein>
<sequence length="97" mass="11484">MRLKFLLTFLGLSFFLFSCKNKSLTNSIWKNCGDNSGLQDILVFNDTHNFVRNDTIYSRPVIDSAIAVINRIETYYGERRLYVKRLSDQKIYRFCEQ</sequence>
<dbReference type="PROSITE" id="PS51257">
    <property type="entry name" value="PROKAR_LIPOPROTEIN"/>
    <property type="match status" value="1"/>
</dbReference>
<dbReference type="Proteomes" id="UP000282423">
    <property type="component" value="Unassembled WGS sequence"/>
</dbReference>
<evidence type="ECO:0000313" key="3">
    <source>
        <dbReference type="Proteomes" id="UP000282423"/>
    </source>
</evidence>
<keyword evidence="3" id="KW-1185">Reference proteome</keyword>
<evidence type="ECO:0000256" key="1">
    <source>
        <dbReference type="SAM" id="SignalP"/>
    </source>
</evidence>
<organism evidence="2 3">
    <name type="scientific">Sphingobacterium puteale</name>
    <dbReference type="NCBI Taxonomy" id="2420510"/>
    <lineage>
        <taxon>Bacteria</taxon>
        <taxon>Pseudomonadati</taxon>
        <taxon>Bacteroidota</taxon>
        <taxon>Sphingobacteriia</taxon>
        <taxon>Sphingobacteriales</taxon>
        <taxon>Sphingobacteriaceae</taxon>
        <taxon>Sphingobacterium</taxon>
    </lineage>
</organism>
<accession>A0A420VT89</accession>
<feature type="chain" id="PRO_5019083155" evidence="1">
    <location>
        <begin position="19"/>
        <end position="97"/>
    </location>
</feature>
<keyword evidence="1" id="KW-0732">Signal</keyword>
<name>A0A420VT89_9SPHI</name>
<dbReference type="AlphaFoldDB" id="A0A420VT89"/>
<evidence type="ECO:0000313" key="2">
    <source>
        <dbReference type="EMBL" id="RKO69487.1"/>
    </source>
</evidence>
<gene>
    <name evidence="2" type="ORF">D7322_22305</name>
</gene>
<comment type="caution">
    <text evidence="2">The sequence shown here is derived from an EMBL/GenBank/DDBJ whole genome shotgun (WGS) entry which is preliminary data.</text>
</comment>
<feature type="signal peptide" evidence="1">
    <location>
        <begin position="1"/>
        <end position="18"/>
    </location>
</feature>